<evidence type="ECO:0000256" key="1">
    <source>
        <dbReference type="SAM" id="SignalP"/>
    </source>
</evidence>
<dbReference type="RefSeq" id="WP_257766680.1">
    <property type="nucleotide sequence ID" value="NZ_CP102480.1"/>
</dbReference>
<sequence>MPHLTRPHLTLLAMVQAVVLAGNMAFAAGTAAAQDKMIFFQIATGGVDGTYYPLGTAIANAISRPPGSPECAEGSICGVENLVAAAQSSSGSVDNVAAVDSGRMSSGFAQADIVYAAYFGTGPFDGQPPMKNIRALAHLYPEVLHVLVRRDAGIETINDMVGKRVSIDEPGSGLLVMVRDIFEAYGIDENQMIASYLKPGPAVDMLVRDELDALFQISGMPSELVEVTAEDNDVDLLTLDGPKVNALLDKHRFLSRYIIPADTYESVGEVTTLSVGSQWIVPESMPEQLVYDICRALWNEATLEALATAHPQGRNVKPDSALDGIAIPLHSGAERCYRDLGILH</sequence>
<dbReference type="Pfam" id="PF16868">
    <property type="entry name" value="NMT1_3"/>
    <property type="match status" value="1"/>
</dbReference>
<dbReference type="NCBIfam" id="TIGR02122">
    <property type="entry name" value="TRAP_TAXI"/>
    <property type="match status" value="1"/>
</dbReference>
<dbReference type="PANTHER" id="PTHR42941:SF1">
    <property type="entry name" value="SLL1037 PROTEIN"/>
    <property type="match status" value="1"/>
</dbReference>
<protein>
    <submittedName>
        <fullName evidence="2">TAXI family TRAP transporter solute-binding subunit</fullName>
    </submittedName>
</protein>
<accession>A0A9J7AP99</accession>
<dbReference type="SUPFAM" id="SSF53850">
    <property type="entry name" value="Periplasmic binding protein-like II"/>
    <property type="match status" value="1"/>
</dbReference>
<dbReference type="Proteomes" id="UP001060336">
    <property type="component" value="Chromosome"/>
</dbReference>
<reference evidence="2" key="1">
    <citation type="submission" date="2022-08" db="EMBL/GenBank/DDBJ databases">
        <title>Nisaea acidiphila sp. nov., isolated from a marine algal debris and emended description of the genus Nisaea Urios et al. 2008.</title>
        <authorList>
            <person name="Kwon K."/>
        </authorList>
    </citation>
    <scope>NUCLEOTIDE SEQUENCE</scope>
    <source>
        <strain evidence="2">MEBiC11861</strain>
    </source>
</reference>
<dbReference type="AlphaFoldDB" id="A0A9J7AP99"/>
<evidence type="ECO:0000313" key="2">
    <source>
        <dbReference type="EMBL" id="UUX48172.1"/>
    </source>
</evidence>
<dbReference type="CDD" id="cd13520">
    <property type="entry name" value="PBP2_TAXI_TRAP"/>
    <property type="match status" value="1"/>
</dbReference>
<evidence type="ECO:0000313" key="3">
    <source>
        <dbReference type="Proteomes" id="UP001060336"/>
    </source>
</evidence>
<dbReference type="PANTHER" id="PTHR42941">
    <property type="entry name" value="SLL1037 PROTEIN"/>
    <property type="match status" value="1"/>
</dbReference>
<dbReference type="EMBL" id="CP102480">
    <property type="protein sequence ID" value="UUX48172.1"/>
    <property type="molecule type" value="Genomic_DNA"/>
</dbReference>
<keyword evidence="1" id="KW-0732">Signal</keyword>
<feature type="signal peptide" evidence="1">
    <location>
        <begin position="1"/>
        <end position="27"/>
    </location>
</feature>
<proteinExistence type="predicted"/>
<dbReference type="Gene3D" id="3.40.190.10">
    <property type="entry name" value="Periplasmic binding protein-like II"/>
    <property type="match status" value="2"/>
</dbReference>
<dbReference type="KEGG" id="naci:NUH88_12170"/>
<feature type="chain" id="PRO_5039913805" evidence="1">
    <location>
        <begin position="28"/>
        <end position="344"/>
    </location>
</feature>
<dbReference type="InterPro" id="IPR011852">
    <property type="entry name" value="TRAP_TAXI"/>
</dbReference>
<gene>
    <name evidence="2" type="ORF">NUH88_12170</name>
</gene>
<name>A0A9J7AP99_9PROT</name>
<keyword evidence="3" id="KW-1185">Reference proteome</keyword>
<organism evidence="2 3">
    <name type="scientific">Nisaea acidiphila</name>
    <dbReference type="NCBI Taxonomy" id="1862145"/>
    <lineage>
        <taxon>Bacteria</taxon>
        <taxon>Pseudomonadati</taxon>
        <taxon>Pseudomonadota</taxon>
        <taxon>Alphaproteobacteria</taxon>
        <taxon>Rhodospirillales</taxon>
        <taxon>Thalassobaculaceae</taxon>
        <taxon>Nisaea</taxon>
    </lineage>
</organism>